<gene>
    <name evidence="1" type="ORF">PZL22_000985</name>
</gene>
<proteinExistence type="predicted"/>
<keyword evidence="2" id="KW-1185">Reference proteome</keyword>
<protein>
    <submittedName>
        <fullName evidence="1">Uncharacterized protein</fullName>
    </submittedName>
</protein>
<geneLocation type="plasmid" evidence="1 2">
    <name>pSkuCCBAU71714b</name>
</geneLocation>
<keyword evidence="1" id="KW-0614">Plasmid</keyword>
<name>A0ABY8T1C6_9HYPH</name>
<dbReference type="RefSeq" id="WP_284718209.1">
    <property type="nucleotide sequence ID" value="NZ_CP120364.1"/>
</dbReference>
<reference evidence="1 2" key="1">
    <citation type="submission" date="2023-03" db="EMBL/GenBank/DDBJ databases">
        <authorList>
            <person name="Menendez E."/>
            <person name="Kaur S."/>
            <person name="Flores-Felix J.D."/>
            <person name="diCenzo G.C."/>
            <person name="Peix A."/>
            <person name="Velazquez E."/>
        </authorList>
    </citation>
    <scope>NUCLEOTIDE SEQUENCE [LARGE SCALE GENOMIC DNA]</scope>
    <source>
        <strain evidence="1 2">CCBAU 71714</strain>
        <plasmid evidence="1 2">pSkuCCBAU71714b</plasmid>
    </source>
</reference>
<evidence type="ECO:0000313" key="2">
    <source>
        <dbReference type="Proteomes" id="UP001233264"/>
    </source>
</evidence>
<dbReference type="EMBL" id="CP120364">
    <property type="protein sequence ID" value="WHS91033.1"/>
    <property type="molecule type" value="Genomic_DNA"/>
</dbReference>
<dbReference type="Proteomes" id="UP001233264">
    <property type="component" value="Plasmid pSkuCCBAU71714b"/>
</dbReference>
<sequence length="57" mass="6077">MRIPVTGFAIVALAPAPGIRIHVNRHECRALRRPGTSGGSRAALTTDIPSILFDVLN</sequence>
<accession>A0ABY8T1C6</accession>
<evidence type="ECO:0000313" key="1">
    <source>
        <dbReference type="EMBL" id="WHS91033.1"/>
    </source>
</evidence>
<organism evidence="1 2">
    <name type="scientific">Sinorhizobium kummerowiae</name>
    <dbReference type="NCBI Taxonomy" id="158892"/>
    <lineage>
        <taxon>Bacteria</taxon>
        <taxon>Pseudomonadati</taxon>
        <taxon>Pseudomonadota</taxon>
        <taxon>Alphaproteobacteria</taxon>
        <taxon>Hyphomicrobiales</taxon>
        <taxon>Rhizobiaceae</taxon>
        <taxon>Sinorhizobium/Ensifer group</taxon>
        <taxon>Sinorhizobium</taxon>
    </lineage>
</organism>